<dbReference type="PANTHER" id="PTHR28008:SF1">
    <property type="entry name" value="DOMAIN PROTEIN, PUTATIVE (AFU_ORTHOLOGUE AFUA_3G10980)-RELATED"/>
    <property type="match status" value="1"/>
</dbReference>
<dbReference type="RefSeq" id="WP_126808141.1">
    <property type="nucleotide sequence ID" value="NZ_PIPP01000004.1"/>
</dbReference>
<evidence type="ECO:0000256" key="1">
    <source>
        <dbReference type="SAM" id="Phobius"/>
    </source>
</evidence>
<feature type="transmembrane region" description="Helical" evidence="1">
    <location>
        <begin position="70"/>
        <end position="92"/>
    </location>
</feature>
<sequence>MSKRIQIRIKPRVFWRILFIIVVVVVSALFVMQTPPTPSIASFAHADKVVHFGLFFVLATTMHLAFRPRLWIALPILFVYAMGIEVAQHHIPGRGADIWDVVADMLGVLGFYIARAAYKKHKKRSL</sequence>
<dbReference type="EMBL" id="PIPP01000004">
    <property type="protein sequence ID" value="RUO36129.1"/>
    <property type="molecule type" value="Genomic_DNA"/>
</dbReference>
<dbReference type="AlphaFoldDB" id="A0A432WQX4"/>
<proteinExistence type="predicted"/>
<evidence type="ECO:0000259" key="2">
    <source>
        <dbReference type="Pfam" id="PF04892"/>
    </source>
</evidence>
<dbReference type="Pfam" id="PF04892">
    <property type="entry name" value="VanZ"/>
    <property type="match status" value="1"/>
</dbReference>
<evidence type="ECO:0000313" key="4">
    <source>
        <dbReference type="Proteomes" id="UP000286934"/>
    </source>
</evidence>
<keyword evidence="1" id="KW-0812">Transmembrane</keyword>
<dbReference type="Proteomes" id="UP000286934">
    <property type="component" value="Unassembled WGS sequence"/>
</dbReference>
<keyword evidence="1" id="KW-0472">Membrane</keyword>
<organism evidence="3 4">
    <name type="scientific">Aliidiomarina shirensis</name>
    <dbReference type="NCBI Taxonomy" id="1048642"/>
    <lineage>
        <taxon>Bacteria</taxon>
        <taxon>Pseudomonadati</taxon>
        <taxon>Pseudomonadota</taxon>
        <taxon>Gammaproteobacteria</taxon>
        <taxon>Alteromonadales</taxon>
        <taxon>Idiomarinaceae</taxon>
        <taxon>Aliidiomarina</taxon>
    </lineage>
</organism>
<dbReference type="PANTHER" id="PTHR28008">
    <property type="entry name" value="DOMAIN PROTEIN, PUTATIVE (AFU_ORTHOLOGUE AFUA_3G10980)-RELATED"/>
    <property type="match status" value="1"/>
</dbReference>
<reference evidence="4" key="1">
    <citation type="journal article" date="2018" name="Front. Microbiol.">
        <title>Genome-Based Analysis Reveals the Taxonomy and Diversity of the Family Idiomarinaceae.</title>
        <authorList>
            <person name="Liu Y."/>
            <person name="Lai Q."/>
            <person name="Shao Z."/>
        </authorList>
    </citation>
    <scope>NUCLEOTIDE SEQUENCE [LARGE SCALE GENOMIC DNA]</scope>
    <source>
        <strain evidence="4">AIS</strain>
    </source>
</reference>
<dbReference type="NCBIfam" id="NF037970">
    <property type="entry name" value="vanZ_1"/>
    <property type="match status" value="1"/>
</dbReference>
<dbReference type="InterPro" id="IPR006976">
    <property type="entry name" value="VanZ-like"/>
</dbReference>
<feature type="domain" description="VanZ-like" evidence="2">
    <location>
        <begin position="41"/>
        <end position="113"/>
    </location>
</feature>
<comment type="caution">
    <text evidence="3">The sequence shown here is derived from an EMBL/GenBank/DDBJ whole genome shotgun (WGS) entry which is preliminary data.</text>
</comment>
<feature type="transmembrane region" description="Helical" evidence="1">
    <location>
        <begin position="13"/>
        <end position="33"/>
    </location>
</feature>
<gene>
    <name evidence="3" type="ORF">CWE13_09670</name>
</gene>
<name>A0A432WQX4_9GAMM</name>
<feature type="transmembrane region" description="Helical" evidence="1">
    <location>
        <begin position="98"/>
        <end position="118"/>
    </location>
</feature>
<evidence type="ECO:0000313" key="3">
    <source>
        <dbReference type="EMBL" id="RUO36129.1"/>
    </source>
</evidence>
<accession>A0A432WQX4</accession>
<protein>
    <recommendedName>
        <fullName evidence="2">VanZ-like domain-containing protein</fullName>
    </recommendedName>
</protein>
<keyword evidence="1" id="KW-1133">Transmembrane helix</keyword>
<dbReference type="OrthoDB" id="8564037at2"/>
<keyword evidence="4" id="KW-1185">Reference proteome</keyword>